<dbReference type="Gene3D" id="3.30.230.10">
    <property type="match status" value="1"/>
</dbReference>
<dbReference type="STRING" id="908337.HMPREF9257_0118"/>
<organism evidence="11 12">
    <name type="scientific">Eremococcus coleocola ACS-139-V-Col8</name>
    <dbReference type="NCBI Taxonomy" id="908337"/>
    <lineage>
        <taxon>Bacteria</taxon>
        <taxon>Bacillati</taxon>
        <taxon>Bacillota</taxon>
        <taxon>Bacilli</taxon>
        <taxon>Lactobacillales</taxon>
        <taxon>Aerococcaceae</taxon>
        <taxon>Eremococcus</taxon>
    </lineage>
</organism>
<dbReference type="eggNOG" id="COG0098">
    <property type="taxonomic scope" value="Bacteria"/>
</dbReference>
<feature type="domain" description="S5 DRBM" evidence="10">
    <location>
        <begin position="12"/>
        <end position="75"/>
    </location>
</feature>
<dbReference type="HAMAP" id="MF_01307_B">
    <property type="entry name" value="Ribosomal_uS5_B"/>
    <property type="match status" value="1"/>
</dbReference>
<dbReference type="GO" id="GO:0005737">
    <property type="term" value="C:cytoplasm"/>
    <property type="evidence" value="ECO:0007669"/>
    <property type="project" value="UniProtKB-ARBA"/>
</dbReference>
<dbReference type="OrthoDB" id="9809045at2"/>
<evidence type="ECO:0000256" key="4">
    <source>
        <dbReference type="ARBA" id="ARBA00022980"/>
    </source>
</evidence>
<dbReference type="InterPro" id="IPR014721">
    <property type="entry name" value="Ribsml_uS5_D2-typ_fold_subgr"/>
</dbReference>
<keyword evidence="2 8" id="KW-0699">rRNA-binding</keyword>
<keyword evidence="4 8" id="KW-0689">Ribosomal protein</keyword>
<comment type="function">
    <text evidence="8">Located at the back of the 30S subunit body where it stabilizes the conformation of the head with respect to the body.</text>
</comment>
<dbReference type="PROSITE" id="PS50881">
    <property type="entry name" value="S5_DSRBD"/>
    <property type="match status" value="1"/>
</dbReference>
<evidence type="ECO:0000256" key="6">
    <source>
        <dbReference type="ARBA" id="ARBA00035255"/>
    </source>
</evidence>
<accession>E4KMQ5</accession>
<dbReference type="PROSITE" id="PS00585">
    <property type="entry name" value="RIBOSOMAL_S5"/>
    <property type="match status" value="1"/>
</dbReference>
<evidence type="ECO:0000256" key="8">
    <source>
        <dbReference type="HAMAP-Rule" id="MF_01307"/>
    </source>
</evidence>
<name>E4KMQ5_9LACT</name>
<dbReference type="GO" id="GO:0042254">
    <property type="term" value="P:ribosome biogenesis"/>
    <property type="evidence" value="ECO:0007669"/>
    <property type="project" value="UniProtKB-ARBA"/>
</dbReference>
<dbReference type="InterPro" id="IPR020568">
    <property type="entry name" value="Ribosomal_Su5_D2-typ_SF"/>
</dbReference>
<dbReference type="SUPFAM" id="SSF54768">
    <property type="entry name" value="dsRNA-binding domain-like"/>
    <property type="match status" value="1"/>
</dbReference>
<gene>
    <name evidence="8 11" type="primary">rpsE</name>
    <name evidence="11" type="ORF">HMPREF9257_0118</name>
</gene>
<dbReference type="InterPro" id="IPR005324">
    <property type="entry name" value="Ribosomal_uS5_C"/>
</dbReference>
<keyword evidence="12" id="KW-1185">Reference proteome</keyword>
<evidence type="ECO:0000259" key="10">
    <source>
        <dbReference type="PROSITE" id="PS50881"/>
    </source>
</evidence>
<evidence type="ECO:0000256" key="2">
    <source>
        <dbReference type="ARBA" id="ARBA00022730"/>
    </source>
</evidence>
<evidence type="ECO:0000256" key="5">
    <source>
        <dbReference type="ARBA" id="ARBA00023274"/>
    </source>
</evidence>
<dbReference type="InterPro" id="IPR013810">
    <property type="entry name" value="Ribosomal_uS5_N"/>
</dbReference>
<reference evidence="11 12" key="1">
    <citation type="submission" date="2010-10" db="EMBL/GenBank/DDBJ databases">
        <authorList>
            <person name="Durkin A.S."/>
            <person name="Madupu R."/>
            <person name="Torralba M."/>
            <person name="Gillis M."/>
            <person name="Methe B."/>
            <person name="Sutton G."/>
            <person name="Nelson K.E."/>
        </authorList>
    </citation>
    <scope>NUCLEOTIDE SEQUENCE [LARGE SCALE GENOMIC DNA]</scope>
    <source>
        <strain evidence="11 12">ACS-139-V-Col8</strain>
    </source>
</reference>
<dbReference type="EMBL" id="AENN01000006">
    <property type="protein sequence ID" value="EFR31697.1"/>
    <property type="molecule type" value="Genomic_DNA"/>
</dbReference>
<evidence type="ECO:0000256" key="7">
    <source>
        <dbReference type="ARBA" id="ARBA00062000"/>
    </source>
</evidence>
<sequence length="167" mass="17397">MDYINPNSLGEIEDRVVAINRVTKVVKGGRRLRFSALVVVGDKDGHVGFGTGKAQEVPEAIRKAIEDAKKHLIAVPRTGTTIPHEVIGEFCGGRVLLKPAVAGSGVAAGGPVRAVVELAGIADVTSKSLGSNTPINMITATIEGLKNLKEAEAVAKLRGKSVEEILG</sequence>
<dbReference type="AlphaFoldDB" id="E4KMQ5"/>
<proteinExistence type="inferred from homology"/>
<dbReference type="Gene3D" id="3.30.160.20">
    <property type="match status" value="1"/>
</dbReference>
<dbReference type="Proteomes" id="UP000005990">
    <property type="component" value="Unassembled WGS sequence"/>
</dbReference>
<dbReference type="GO" id="GO:0015935">
    <property type="term" value="C:small ribosomal subunit"/>
    <property type="evidence" value="ECO:0007669"/>
    <property type="project" value="InterPro"/>
</dbReference>
<comment type="similarity">
    <text evidence="1 8 9">Belongs to the universal ribosomal protein uS5 family.</text>
</comment>
<protein>
    <recommendedName>
        <fullName evidence="6 8">Small ribosomal subunit protein uS5</fullName>
    </recommendedName>
</protein>
<dbReference type="RefSeq" id="WP_006417829.1">
    <property type="nucleotide sequence ID" value="NZ_AENN01000006.1"/>
</dbReference>
<dbReference type="Pfam" id="PF00333">
    <property type="entry name" value="Ribosomal_S5"/>
    <property type="match status" value="1"/>
</dbReference>
<comment type="caution">
    <text evidence="11">The sequence shown here is derived from an EMBL/GenBank/DDBJ whole genome shotgun (WGS) entry which is preliminary data.</text>
</comment>
<evidence type="ECO:0000256" key="9">
    <source>
        <dbReference type="RuleBase" id="RU003823"/>
    </source>
</evidence>
<dbReference type="GO" id="GO:0019843">
    <property type="term" value="F:rRNA binding"/>
    <property type="evidence" value="ECO:0007669"/>
    <property type="project" value="UniProtKB-UniRule"/>
</dbReference>
<dbReference type="FunFam" id="3.30.230.10:FF:000002">
    <property type="entry name" value="30S ribosomal protein S5"/>
    <property type="match status" value="1"/>
</dbReference>
<dbReference type="PANTHER" id="PTHR48277">
    <property type="entry name" value="MITOCHONDRIAL RIBOSOMAL PROTEIN S5"/>
    <property type="match status" value="1"/>
</dbReference>
<dbReference type="InterPro" id="IPR005712">
    <property type="entry name" value="Ribosomal_uS5_bac-type"/>
</dbReference>
<evidence type="ECO:0000256" key="1">
    <source>
        <dbReference type="ARBA" id="ARBA00008945"/>
    </source>
</evidence>
<dbReference type="GO" id="GO:0006412">
    <property type="term" value="P:translation"/>
    <property type="evidence" value="ECO:0007669"/>
    <property type="project" value="UniProtKB-UniRule"/>
</dbReference>
<evidence type="ECO:0000313" key="11">
    <source>
        <dbReference type="EMBL" id="EFR31697.1"/>
    </source>
</evidence>
<dbReference type="GO" id="GO:0003735">
    <property type="term" value="F:structural constituent of ribosome"/>
    <property type="evidence" value="ECO:0007669"/>
    <property type="project" value="UniProtKB-UniRule"/>
</dbReference>
<dbReference type="FunFam" id="3.30.160.20:FF:000001">
    <property type="entry name" value="30S ribosomal protein S5"/>
    <property type="match status" value="1"/>
</dbReference>
<evidence type="ECO:0000256" key="3">
    <source>
        <dbReference type="ARBA" id="ARBA00022884"/>
    </source>
</evidence>
<comment type="subunit">
    <text evidence="7 8">Part of the 30S ribosomal subunit. Contacts proteins S4 and S8.</text>
</comment>
<dbReference type="NCBIfam" id="TIGR01021">
    <property type="entry name" value="rpsE_bact"/>
    <property type="match status" value="1"/>
</dbReference>
<dbReference type="Pfam" id="PF03719">
    <property type="entry name" value="Ribosomal_S5_C"/>
    <property type="match status" value="1"/>
</dbReference>
<comment type="function">
    <text evidence="8">With S4 and S12 plays an important role in translational accuracy.</text>
</comment>
<keyword evidence="5 8" id="KW-0687">Ribonucleoprotein</keyword>
<dbReference type="PANTHER" id="PTHR48277:SF1">
    <property type="entry name" value="MITOCHONDRIAL RIBOSOMAL PROTEIN S5"/>
    <property type="match status" value="1"/>
</dbReference>
<keyword evidence="3 8" id="KW-0694">RNA-binding</keyword>
<dbReference type="InterPro" id="IPR000851">
    <property type="entry name" value="Ribosomal_uS5"/>
</dbReference>
<dbReference type="InterPro" id="IPR018192">
    <property type="entry name" value="Ribosomal_uS5_N_CS"/>
</dbReference>
<comment type="domain">
    <text evidence="8">The N-terminal domain interacts with the head of the 30S subunit; the C-terminal domain interacts with the body and contacts protein S4. The interaction surface between S4 and S5 is involved in control of translational fidelity.</text>
</comment>
<dbReference type="SUPFAM" id="SSF54211">
    <property type="entry name" value="Ribosomal protein S5 domain 2-like"/>
    <property type="match status" value="1"/>
</dbReference>
<evidence type="ECO:0000313" key="12">
    <source>
        <dbReference type="Proteomes" id="UP000005990"/>
    </source>
</evidence>